<sequence>MWTCQYLPCAGKASDALVAKREPSPKIGHSRNTTQLQIIKDQPVQDRHCILGERRVVVEEAGQGNVASRITSNHQIIPAFERQAQLLRHGVVVPERRRSSGQQHANQDQTRLHHHAAVDISHSFPGFDGRKRASAIGTFVPLSLSAIRGYGSGLSQR</sequence>
<name>A0A099F3E4_9RHOB</name>
<reference evidence="1 2" key="1">
    <citation type="submission" date="2014-09" db="EMBL/GenBank/DDBJ databases">
        <authorList>
            <person name="McGinnis J.M."/>
            <person name="Wolfgang W.J."/>
        </authorList>
    </citation>
    <scope>NUCLEOTIDE SEQUENCE [LARGE SCALE GENOMIC DNA]</scope>
    <source>
        <strain evidence="1 2">JCM 14014</strain>
    </source>
</reference>
<protein>
    <submittedName>
        <fullName evidence="1">Uncharacterized protein</fullName>
    </submittedName>
</protein>
<reference evidence="1 2" key="2">
    <citation type="submission" date="2014-10" db="EMBL/GenBank/DDBJ databases">
        <title>Paracoccus sanguinis sp. nov., isolated from clinical specimens of New York State patients.</title>
        <authorList>
            <person name="Mingle L.A."/>
            <person name="Cole J.A."/>
            <person name="Lapierre P."/>
            <person name="Musser K.A."/>
        </authorList>
    </citation>
    <scope>NUCLEOTIDE SEQUENCE [LARGE SCALE GENOMIC DNA]</scope>
    <source>
        <strain evidence="1 2">JCM 14014</strain>
    </source>
</reference>
<organism evidence="1 2">
    <name type="scientific">Paracoccus halophilus</name>
    <dbReference type="NCBI Taxonomy" id="376733"/>
    <lineage>
        <taxon>Bacteria</taxon>
        <taxon>Pseudomonadati</taxon>
        <taxon>Pseudomonadota</taxon>
        <taxon>Alphaproteobacteria</taxon>
        <taxon>Rhodobacterales</taxon>
        <taxon>Paracoccaceae</taxon>
        <taxon>Paracoccus</taxon>
    </lineage>
</organism>
<comment type="caution">
    <text evidence="1">The sequence shown here is derived from an EMBL/GenBank/DDBJ whole genome shotgun (WGS) entry which is preliminary data.</text>
</comment>
<accession>A0A099F3E4</accession>
<evidence type="ECO:0000313" key="1">
    <source>
        <dbReference type="EMBL" id="KGJ05210.1"/>
    </source>
</evidence>
<dbReference type="EMBL" id="JRKN01000007">
    <property type="protein sequence ID" value="KGJ05210.1"/>
    <property type="molecule type" value="Genomic_DNA"/>
</dbReference>
<keyword evidence="2" id="KW-1185">Reference proteome</keyword>
<dbReference type="AlphaFoldDB" id="A0A099F3E4"/>
<proteinExistence type="predicted"/>
<evidence type="ECO:0000313" key="2">
    <source>
        <dbReference type="Proteomes" id="UP000029846"/>
    </source>
</evidence>
<dbReference type="Proteomes" id="UP000029846">
    <property type="component" value="Unassembled WGS sequence"/>
</dbReference>
<gene>
    <name evidence="1" type="ORF">IT41_07475</name>
</gene>